<dbReference type="RefSeq" id="WP_245378339.1">
    <property type="nucleotide sequence ID" value="NZ_JAGINW010000001.1"/>
</dbReference>
<dbReference type="EMBL" id="JAGINW010000001">
    <property type="protein sequence ID" value="MBP2323936.1"/>
    <property type="molecule type" value="Genomic_DNA"/>
</dbReference>
<evidence type="ECO:0000313" key="1">
    <source>
        <dbReference type="EMBL" id="MBP2323936.1"/>
    </source>
</evidence>
<keyword evidence="2" id="KW-1185">Reference proteome</keyword>
<gene>
    <name evidence="1" type="ORF">JOF56_004321</name>
</gene>
<accession>A0ABS4TJB4</accession>
<protein>
    <submittedName>
        <fullName evidence="1">Uncharacterized protein</fullName>
    </submittedName>
</protein>
<name>A0ABS4TJB4_9PSEU</name>
<reference evidence="1 2" key="1">
    <citation type="submission" date="2021-03" db="EMBL/GenBank/DDBJ databases">
        <title>Sequencing the genomes of 1000 actinobacteria strains.</title>
        <authorList>
            <person name="Klenk H.-P."/>
        </authorList>
    </citation>
    <scope>NUCLEOTIDE SEQUENCE [LARGE SCALE GENOMIC DNA]</scope>
    <source>
        <strain evidence="1 2">DSM 46670</strain>
    </source>
</reference>
<proteinExistence type="predicted"/>
<evidence type="ECO:0000313" key="2">
    <source>
        <dbReference type="Proteomes" id="UP001519332"/>
    </source>
</evidence>
<organism evidence="1 2">
    <name type="scientific">Kibdelosporangium banguiense</name>
    <dbReference type="NCBI Taxonomy" id="1365924"/>
    <lineage>
        <taxon>Bacteria</taxon>
        <taxon>Bacillati</taxon>
        <taxon>Actinomycetota</taxon>
        <taxon>Actinomycetes</taxon>
        <taxon>Pseudonocardiales</taxon>
        <taxon>Pseudonocardiaceae</taxon>
        <taxon>Kibdelosporangium</taxon>
    </lineage>
</organism>
<sequence>MRALDEALGANGCLTKLRHQAKADDEALRAPASLTERVRKSQSDWLAVRQATSVRGRELSELAAWLYPESQRAPGGHVLAGPGWLLDKPVDLDRIRLMWSENQEPVPRFGNLDHVLPLTDRGEMYRGYSRAVRDLVRPRLLENRLSYRLLDIKQEDGLTLTFGTTTFVDVFDVKQVLAHEFKASWSRSGRSIPEWTDLPLRTAITDPFDPKRLIMSPEISTLTV</sequence>
<dbReference type="Proteomes" id="UP001519332">
    <property type="component" value="Unassembled WGS sequence"/>
</dbReference>
<comment type="caution">
    <text evidence="1">The sequence shown here is derived from an EMBL/GenBank/DDBJ whole genome shotgun (WGS) entry which is preliminary data.</text>
</comment>